<dbReference type="Pfam" id="PF00126">
    <property type="entry name" value="HTH_1"/>
    <property type="match status" value="1"/>
</dbReference>
<evidence type="ECO:0000256" key="1">
    <source>
        <dbReference type="ARBA" id="ARBA00009437"/>
    </source>
</evidence>
<evidence type="ECO:0000313" key="6">
    <source>
        <dbReference type="EMBL" id="MBB4237929.1"/>
    </source>
</evidence>
<keyword evidence="3" id="KW-0238">DNA-binding</keyword>
<evidence type="ECO:0000256" key="4">
    <source>
        <dbReference type="ARBA" id="ARBA00023163"/>
    </source>
</evidence>
<dbReference type="GO" id="GO:0006351">
    <property type="term" value="P:DNA-templated transcription"/>
    <property type="evidence" value="ECO:0007669"/>
    <property type="project" value="TreeGrafter"/>
</dbReference>
<reference evidence="6 7" key="1">
    <citation type="submission" date="2020-08" db="EMBL/GenBank/DDBJ databases">
        <title>Genomic Encyclopedia of Type Strains, Phase IV (KMG-V): Genome sequencing to study the core and pangenomes of soil and plant-associated prokaryotes.</title>
        <authorList>
            <person name="Whitman W."/>
        </authorList>
    </citation>
    <scope>NUCLEOTIDE SEQUENCE [LARGE SCALE GENOMIC DNA]</scope>
    <source>
        <strain evidence="6 7">SEMIA 4089</strain>
    </source>
</reference>
<dbReference type="InterPro" id="IPR036390">
    <property type="entry name" value="WH_DNA-bd_sf"/>
</dbReference>
<evidence type="ECO:0000313" key="7">
    <source>
        <dbReference type="Proteomes" id="UP000540909"/>
    </source>
</evidence>
<comment type="caution">
    <text evidence="6">The sequence shown here is derived from an EMBL/GenBank/DDBJ whole genome shotgun (WGS) entry which is preliminary data.</text>
</comment>
<keyword evidence="4" id="KW-0804">Transcription</keyword>
<keyword evidence="2" id="KW-0805">Transcription regulation</keyword>
<protein>
    <submittedName>
        <fullName evidence="6">LysR family glycine cleavage system transcriptional activator</fullName>
    </submittedName>
</protein>
<dbReference type="SUPFAM" id="SSF53850">
    <property type="entry name" value="Periplasmic binding protein-like II"/>
    <property type="match status" value="1"/>
</dbReference>
<accession>A0A7W6W6P8</accession>
<dbReference type="PRINTS" id="PR00039">
    <property type="entry name" value="HTHLYSR"/>
</dbReference>
<evidence type="ECO:0000256" key="3">
    <source>
        <dbReference type="ARBA" id="ARBA00023125"/>
    </source>
</evidence>
<dbReference type="Proteomes" id="UP000540909">
    <property type="component" value="Unassembled WGS sequence"/>
</dbReference>
<dbReference type="Pfam" id="PF03466">
    <property type="entry name" value="LysR_substrate"/>
    <property type="match status" value="1"/>
</dbReference>
<sequence>MLNRKSPVYLNALRAFEASARNGSFSGAAEELNVTAAAVGQMVRGLEEWLGMPLFHRSATGKVRLTLTENAERALPDIRAGLDRLGVGLDRLRESATGGILNVTVSPAFAARWLLPRIDRFQSRCPETDIRLETSLKLVDYKAHGIDIGVRYGDGTWPGLVSEKLMEEEIFPVCSPSFPDLSNFAEPADLTQTTLIHDLSVDPAIGFVTWDTWLRAAGVGEAQAQRGMRIDNSGAVLQAAIEGRGVALARSILARDDLTAGRLQRLFPEVHVPSKLAYYVVYRQEYSSLPKLRMFRDWLVEEAAVLTR</sequence>
<dbReference type="InterPro" id="IPR005119">
    <property type="entry name" value="LysR_subst-bd"/>
</dbReference>
<dbReference type="RefSeq" id="WP_184472427.1">
    <property type="nucleotide sequence ID" value="NZ_JACIFY010000018.1"/>
</dbReference>
<organism evidence="6 7">
    <name type="scientific">Rhizobium esperanzae</name>
    <dbReference type="NCBI Taxonomy" id="1967781"/>
    <lineage>
        <taxon>Bacteria</taxon>
        <taxon>Pseudomonadati</taxon>
        <taxon>Pseudomonadota</taxon>
        <taxon>Alphaproteobacteria</taxon>
        <taxon>Hyphomicrobiales</taxon>
        <taxon>Rhizobiaceae</taxon>
        <taxon>Rhizobium/Agrobacterium group</taxon>
        <taxon>Rhizobium</taxon>
    </lineage>
</organism>
<gene>
    <name evidence="6" type="ORF">GGD57_004532</name>
</gene>
<dbReference type="Gene3D" id="1.10.10.10">
    <property type="entry name" value="Winged helix-like DNA-binding domain superfamily/Winged helix DNA-binding domain"/>
    <property type="match status" value="1"/>
</dbReference>
<dbReference type="PROSITE" id="PS50931">
    <property type="entry name" value="HTH_LYSR"/>
    <property type="match status" value="1"/>
</dbReference>
<dbReference type="PANTHER" id="PTHR30537:SF74">
    <property type="entry name" value="HTH-TYPE TRANSCRIPTIONAL REGULATOR TRPI"/>
    <property type="match status" value="1"/>
</dbReference>
<dbReference type="InterPro" id="IPR000847">
    <property type="entry name" value="LysR_HTH_N"/>
</dbReference>
<evidence type="ECO:0000256" key="2">
    <source>
        <dbReference type="ARBA" id="ARBA00023015"/>
    </source>
</evidence>
<dbReference type="AlphaFoldDB" id="A0A7W6W6P8"/>
<dbReference type="SUPFAM" id="SSF46785">
    <property type="entry name" value="Winged helix' DNA-binding domain"/>
    <property type="match status" value="1"/>
</dbReference>
<dbReference type="InterPro" id="IPR058163">
    <property type="entry name" value="LysR-type_TF_proteobact-type"/>
</dbReference>
<name>A0A7W6W6P8_9HYPH</name>
<dbReference type="GO" id="GO:0003700">
    <property type="term" value="F:DNA-binding transcription factor activity"/>
    <property type="evidence" value="ECO:0007669"/>
    <property type="project" value="InterPro"/>
</dbReference>
<evidence type="ECO:0000259" key="5">
    <source>
        <dbReference type="PROSITE" id="PS50931"/>
    </source>
</evidence>
<dbReference type="GO" id="GO:0043565">
    <property type="term" value="F:sequence-specific DNA binding"/>
    <property type="evidence" value="ECO:0007669"/>
    <property type="project" value="TreeGrafter"/>
</dbReference>
<dbReference type="NCBIfam" id="NF008352">
    <property type="entry name" value="PRK11139.1"/>
    <property type="match status" value="1"/>
</dbReference>
<comment type="similarity">
    <text evidence="1">Belongs to the LysR transcriptional regulatory family.</text>
</comment>
<dbReference type="PANTHER" id="PTHR30537">
    <property type="entry name" value="HTH-TYPE TRANSCRIPTIONAL REGULATOR"/>
    <property type="match status" value="1"/>
</dbReference>
<dbReference type="EMBL" id="JACIFY010000018">
    <property type="protein sequence ID" value="MBB4237929.1"/>
    <property type="molecule type" value="Genomic_DNA"/>
</dbReference>
<proteinExistence type="inferred from homology"/>
<dbReference type="InterPro" id="IPR036388">
    <property type="entry name" value="WH-like_DNA-bd_sf"/>
</dbReference>
<feature type="domain" description="HTH lysR-type" evidence="5">
    <location>
        <begin position="8"/>
        <end position="66"/>
    </location>
</feature>
<dbReference type="CDD" id="cd08432">
    <property type="entry name" value="PBP2_GcdR_TrpI_HvrB_AmpR_like"/>
    <property type="match status" value="1"/>
</dbReference>
<dbReference type="Gene3D" id="3.40.190.10">
    <property type="entry name" value="Periplasmic binding protein-like II"/>
    <property type="match status" value="2"/>
</dbReference>